<accession>A0A117RPW2</accession>
<dbReference type="Proteomes" id="UP000053429">
    <property type="component" value="Unassembled WGS sequence"/>
</dbReference>
<dbReference type="InterPro" id="IPR016024">
    <property type="entry name" value="ARM-type_fold"/>
</dbReference>
<dbReference type="SUPFAM" id="SSF48371">
    <property type="entry name" value="ARM repeat"/>
    <property type="match status" value="1"/>
</dbReference>
<reference evidence="1 2" key="1">
    <citation type="submission" date="2015-10" db="EMBL/GenBank/DDBJ databases">
        <title>Draft genome sequence of Streptomyces caeruleatus NRRL B-24802, type strain for the species Streptomyces caeruleatus.</title>
        <authorList>
            <person name="Ruckert C."/>
            <person name="Winkler A."/>
            <person name="Kalinowski J."/>
            <person name="Kampfer P."/>
            <person name="Glaeser S."/>
        </authorList>
    </citation>
    <scope>NUCLEOTIDE SEQUENCE [LARGE SCALE GENOMIC DNA]</scope>
    <source>
        <strain evidence="1 2">NRRL B-24802</strain>
    </source>
</reference>
<organism evidence="1 2">
    <name type="scientific">Streptomyces caeruleatus</name>
    <dbReference type="NCBI Taxonomy" id="661399"/>
    <lineage>
        <taxon>Bacteria</taxon>
        <taxon>Bacillati</taxon>
        <taxon>Actinomycetota</taxon>
        <taxon>Actinomycetes</taxon>
        <taxon>Kitasatosporales</taxon>
        <taxon>Streptomycetaceae</taxon>
        <taxon>Streptomyces</taxon>
    </lineage>
</organism>
<gene>
    <name evidence="1" type="ORF">AQJ67_19340</name>
</gene>
<comment type="caution">
    <text evidence="1">The sequence shown here is derived from an EMBL/GenBank/DDBJ whole genome shotgun (WGS) entry which is preliminary data.</text>
</comment>
<sequence length="217" mass="22527">MSAEVRIAVAARLFDVEATRTRDALIGALETERDANVAAALLGGLGRRGEERVTGPATRWLGDAAAGTSAAYALGAAGTRAAAGVLRTAANDPALPGRTRAAVAKAIGQAGRWDAVWLLLPLLDDGDGQVRAGAVDGLEALVDHGLRPWERRSVARALVAHLAADPHTVWKTHNALIGLAEALPGLRRTADRTPSADVRAAALSLLDTYTDKALVPM</sequence>
<dbReference type="Gene3D" id="1.25.10.10">
    <property type="entry name" value="Leucine-rich Repeat Variant"/>
    <property type="match status" value="2"/>
</dbReference>
<dbReference type="RefSeq" id="WP_062720246.1">
    <property type="nucleotide sequence ID" value="NZ_KQ948929.1"/>
</dbReference>
<evidence type="ECO:0000313" key="2">
    <source>
        <dbReference type="Proteomes" id="UP000053429"/>
    </source>
</evidence>
<dbReference type="EMBL" id="LMWY01000023">
    <property type="protein sequence ID" value="KUO02629.1"/>
    <property type="molecule type" value="Genomic_DNA"/>
</dbReference>
<evidence type="ECO:0008006" key="3">
    <source>
        <dbReference type="Google" id="ProtNLM"/>
    </source>
</evidence>
<protein>
    <recommendedName>
        <fullName evidence="3">HEAT repeat domain-containing protein</fullName>
    </recommendedName>
</protein>
<keyword evidence="2" id="KW-1185">Reference proteome</keyword>
<proteinExistence type="predicted"/>
<dbReference type="InterPro" id="IPR004155">
    <property type="entry name" value="PBS_lyase_HEAT"/>
</dbReference>
<dbReference type="STRING" id="661399.AQJ67_19340"/>
<dbReference type="SMART" id="SM00567">
    <property type="entry name" value="EZ_HEAT"/>
    <property type="match status" value="3"/>
</dbReference>
<name>A0A117RPW2_9ACTN</name>
<evidence type="ECO:0000313" key="1">
    <source>
        <dbReference type="EMBL" id="KUO02629.1"/>
    </source>
</evidence>
<dbReference type="AlphaFoldDB" id="A0A117RPW2"/>
<dbReference type="OrthoDB" id="4160491at2"/>
<dbReference type="InterPro" id="IPR011989">
    <property type="entry name" value="ARM-like"/>
</dbReference>